<evidence type="ECO:0000313" key="3">
    <source>
        <dbReference type="EMBL" id="RDW83479.1"/>
    </source>
</evidence>
<dbReference type="Pfam" id="PF11951">
    <property type="entry name" value="Fungal_trans_2"/>
    <property type="match status" value="1"/>
</dbReference>
<name>A0A3D8SAS8_9HELO</name>
<evidence type="ECO:0000313" key="4">
    <source>
        <dbReference type="Proteomes" id="UP000256328"/>
    </source>
</evidence>
<accession>A0A3D8SAS8</accession>
<evidence type="ECO:0000256" key="1">
    <source>
        <dbReference type="ARBA" id="ARBA00004123"/>
    </source>
</evidence>
<dbReference type="AlphaFoldDB" id="A0A3D8SAS8"/>
<dbReference type="OrthoDB" id="5130013at2759"/>
<reference evidence="3 4" key="1">
    <citation type="journal article" date="2018" name="IMA Fungus">
        <title>IMA Genome-F 9: Draft genome sequence of Annulohypoxylon stygium, Aspergillus mulundensis, Berkeleyomyces basicola (syn. Thielaviopsis basicola), Ceratocystis smalleyi, two Cercospora beticola strains, Coleophoma cylindrospora, Fusarium fracticaudum, Phialophora cf. hyalina, and Morchella septimelata.</title>
        <authorList>
            <person name="Wingfield B.D."/>
            <person name="Bills G.F."/>
            <person name="Dong Y."/>
            <person name="Huang W."/>
            <person name="Nel W.J."/>
            <person name="Swalarsk-Parry B.S."/>
            <person name="Vaghefi N."/>
            <person name="Wilken P.M."/>
            <person name="An Z."/>
            <person name="de Beer Z.W."/>
            <person name="De Vos L."/>
            <person name="Chen L."/>
            <person name="Duong T.A."/>
            <person name="Gao Y."/>
            <person name="Hammerbacher A."/>
            <person name="Kikkert J.R."/>
            <person name="Li Y."/>
            <person name="Li H."/>
            <person name="Li K."/>
            <person name="Li Q."/>
            <person name="Liu X."/>
            <person name="Ma X."/>
            <person name="Naidoo K."/>
            <person name="Pethybridge S.J."/>
            <person name="Sun J."/>
            <person name="Steenkamp E.T."/>
            <person name="van der Nest M.A."/>
            <person name="van Wyk S."/>
            <person name="Wingfield M.J."/>
            <person name="Xiong C."/>
            <person name="Yue Q."/>
            <person name="Zhang X."/>
        </authorList>
    </citation>
    <scope>NUCLEOTIDE SEQUENCE [LARGE SCALE GENOMIC DNA]</scope>
    <source>
        <strain evidence="3 4">BP5796</strain>
    </source>
</reference>
<dbReference type="GO" id="GO:0000976">
    <property type="term" value="F:transcription cis-regulatory region binding"/>
    <property type="evidence" value="ECO:0007669"/>
    <property type="project" value="TreeGrafter"/>
</dbReference>
<proteinExistence type="predicted"/>
<dbReference type="Proteomes" id="UP000256328">
    <property type="component" value="Unassembled WGS sequence"/>
</dbReference>
<keyword evidence="4" id="KW-1185">Reference proteome</keyword>
<evidence type="ECO:0008006" key="5">
    <source>
        <dbReference type="Google" id="ProtNLM"/>
    </source>
</evidence>
<gene>
    <name evidence="3" type="ORF">BP5796_04970</name>
</gene>
<comment type="caution">
    <text evidence="3">The sequence shown here is derived from an EMBL/GenBank/DDBJ whole genome shotgun (WGS) entry which is preliminary data.</text>
</comment>
<protein>
    <recommendedName>
        <fullName evidence="5">Transcription factor domain-containing protein</fullName>
    </recommendedName>
</protein>
<dbReference type="PANTHER" id="PTHR37534">
    <property type="entry name" value="TRANSCRIPTIONAL ACTIVATOR PROTEIN UGA3"/>
    <property type="match status" value="1"/>
</dbReference>
<dbReference type="GO" id="GO:0045944">
    <property type="term" value="P:positive regulation of transcription by RNA polymerase II"/>
    <property type="evidence" value="ECO:0007669"/>
    <property type="project" value="TreeGrafter"/>
</dbReference>
<sequence length="435" mass="49019">MVSTAWVISASTWDLEMHHYMSNLGLKDRRRLVPPVMPRPVSWSPFKLDIQGSDLLHYFEQVASYSLATYGYRAADVREILMRIALTDDTATTRAVMLSILALASIHRFGPQAQAIQYKTSSIQALSASLKGDMGIAESVQHVAAGMLLCTFETQQATETSGLWLCYLCGVRDIINANNLSEKSTPDSDIFALLGWVYYHDALSTFSIRHWRRPATIGDAYIKEVGEEIVRSKTADCKETKIPGLMPHSHEILCLLKQPCHSLLEPSDPQHDTESFGSYLRSLQWKLMSIPIPDIADEPFQVHPHTEAAENVDMELYRLAALVYLGRMAGSLLKNKGGAHQFIERAFVLFSRLDVYRRPFPLLIFGLEARTDNRRIALLDLITKTENTTPMRNLGSVKSMIQSIWVQGDLAREEIDYRDRLNVIISSSENLPAFT</sequence>
<dbReference type="InterPro" id="IPR021858">
    <property type="entry name" value="Fun_TF"/>
</dbReference>
<dbReference type="GO" id="GO:0005634">
    <property type="term" value="C:nucleus"/>
    <property type="evidence" value="ECO:0007669"/>
    <property type="project" value="UniProtKB-SubCell"/>
</dbReference>
<dbReference type="EMBL" id="PDLN01000006">
    <property type="protein sequence ID" value="RDW83479.1"/>
    <property type="molecule type" value="Genomic_DNA"/>
</dbReference>
<organism evidence="3 4">
    <name type="scientific">Coleophoma crateriformis</name>
    <dbReference type="NCBI Taxonomy" id="565419"/>
    <lineage>
        <taxon>Eukaryota</taxon>
        <taxon>Fungi</taxon>
        <taxon>Dikarya</taxon>
        <taxon>Ascomycota</taxon>
        <taxon>Pezizomycotina</taxon>
        <taxon>Leotiomycetes</taxon>
        <taxon>Helotiales</taxon>
        <taxon>Dermateaceae</taxon>
        <taxon>Coleophoma</taxon>
    </lineage>
</organism>
<dbReference type="GO" id="GO:0003700">
    <property type="term" value="F:DNA-binding transcription factor activity"/>
    <property type="evidence" value="ECO:0007669"/>
    <property type="project" value="TreeGrafter"/>
</dbReference>
<keyword evidence="2" id="KW-0539">Nucleus</keyword>
<dbReference type="PANTHER" id="PTHR37534:SF39">
    <property type="entry name" value="TRANSCRIPTION FACTOR DOMAIN-CONTAINING PROTEIN"/>
    <property type="match status" value="1"/>
</dbReference>
<comment type="subcellular location">
    <subcellularLocation>
        <location evidence="1">Nucleus</location>
    </subcellularLocation>
</comment>
<evidence type="ECO:0000256" key="2">
    <source>
        <dbReference type="ARBA" id="ARBA00023242"/>
    </source>
</evidence>